<dbReference type="RefSeq" id="XP_068352525.1">
    <property type="nucleotide sequence ID" value="XM_068509504.1"/>
</dbReference>
<protein>
    <submittedName>
        <fullName evidence="1">Uncharacterized protein</fullName>
    </submittedName>
</protein>
<name>A0A1J4JQ77_9EUKA</name>
<comment type="caution">
    <text evidence="1">The sequence shown here is derived from an EMBL/GenBank/DDBJ whole genome shotgun (WGS) entry which is preliminary data.</text>
</comment>
<evidence type="ECO:0000313" key="2">
    <source>
        <dbReference type="Proteomes" id="UP000179807"/>
    </source>
</evidence>
<proteinExistence type="predicted"/>
<dbReference type="Proteomes" id="UP000179807">
    <property type="component" value="Unassembled WGS sequence"/>
</dbReference>
<reference evidence="1" key="1">
    <citation type="submission" date="2016-10" db="EMBL/GenBank/DDBJ databases">
        <authorList>
            <person name="Benchimol M."/>
            <person name="Almeida L.G."/>
            <person name="Vasconcelos A.T."/>
            <person name="Perreira-Neves A."/>
            <person name="Rosa I.A."/>
            <person name="Tasca T."/>
            <person name="Bogo M.R."/>
            <person name="de Souza W."/>
        </authorList>
    </citation>
    <scope>NUCLEOTIDE SEQUENCE [LARGE SCALE GENOMIC DNA]</scope>
    <source>
        <strain evidence="1">K</strain>
    </source>
</reference>
<organism evidence="1 2">
    <name type="scientific">Tritrichomonas foetus</name>
    <dbReference type="NCBI Taxonomy" id="1144522"/>
    <lineage>
        <taxon>Eukaryota</taxon>
        <taxon>Metamonada</taxon>
        <taxon>Parabasalia</taxon>
        <taxon>Tritrichomonadida</taxon>
        <taxon>Tritrichomonadidae</taxon>
        <taxon>Tritrichomonas</taxon>
    </lineage>
</organism>
<dbReference type="EMBL" id="MLAK01001007">
    <property type="protein sequence ID" value="OHS99388.1"/>
    <property type="molecule type" value="Genomic_DNA"/>
</dbReference>
<dbReference type="VEuPathDB" id="TrichDB:TRFO_34157"/>
<dbReference type="GeneID" id="94844208"/>
<evidence type="ECO:0000313" key="1">
    <source>
        <dbReference type="EMBL" id="OHS99388.1"/>
    </source>
</evidence>
<gene>
    <name evidence="1" type="ORF">TRFO_34157</name>
</gene>
<keyword evidence="2" id="KW-1185">Reference proteome</keyword>
<accession>A0A1J4JQ77</accession>
<sequence length="631" mass="71496">MNLSERISLFQFLFIDREIEDFVNIASKWSIKESQKNMKIGIGERRILSKLNSFSHTFKFDATRMADFSSDLGEKLFREYPDFKNSLHDAVFRMLTGIYKTRTGRNRVPLEPNQIQISIEPRNLPFELEGFRAKDSSLILGSHRRIIGRLINIEPTQNIIQLYRFVCINKKCNFSFYVRGSERCIDSFTICKKCGSSTEEDEKGRITTPSTKISVFSGHSFFSLPFEIIIKKKMVHNLQIGQFIGSILSSTNSHSRMLFTPAFITANSSNFKSKLCRNDVKGFEGLFELLKICFPCRHPPLLKVACASIATFVSHGTILLVTENLASLKFYEDFLKTSIFGNVASSYVNFYSSYVCKSFSTKLYSLTTADVVIISHLKLQNPSQCEKLFRSISQKGGHGGSRRNAAVIVLVIAENYDLFNLFPKQNSSFCSSVYEIFDLVMRAPSPTKQIIVDHLTGKNAYSRTSSAASLISNLRNNHFVSQNLPSNPSNISGNNIVNNDVNNYLYVETIVVREEAMKLIENYSEIVEEGVINCSRIVKLLVEEIAKALAYIRGRNNVDVDDAVLAIYFCEEKQACFGNCSNEYNSDLHIDQFVIDHAFFSPGISHIPTNDEGALFKCWKLLLEKSITDHI</sequence>
<dbReference type="AlphaFoldDB" id="A0A1J4JQ77"/>